<name>A0ABP7WI50_9ACTN</name>
<comment type="caution">
    <text evidence="2">The sequence shown here is derived from an EMBL/GenBank/DDBJ whole genome shotgun (WGS) entry which is preliminary data.</text>
</comment>
<feature type="transmembrane region" description="Helical" evidence="1">
    <location>
        <begin position="141"/>
        <end position="162"/>
    </location>
</feature>
<sequence>MKPRNRREERMLTVLERETPRYQTRERRRRLVVAAGGCLGLMWAAAVVCWFLAPSTAAMVTTFVLWGVALALGTQLWGMIHIVTRGTASLPVHLLDERQIRERLSAHPIAHRLTLLLLLVVFFVVGLALRGDKPEVPSAAATVLLFALMATVWSLPMLVTAWRMSDPPPEEEDEAEVA</sequence>
<keyword evidence="1" id="KW-0472">Membrane</keyword>
<dbReference type="RefSeq" id="WP_344953436.1">
    <property type="nucleotide sequence ID" value="NZ_BAAAZG010000042.1"/>
</dbReference>
<keyword evidence="3" id="KW-1185">Reference proteome</keyword>
<dbReference type="EMBL" id="BAAAZG010000042">
    <property type="protein sequence ID" value="GAA4088705.1"/>
    <property type="molecule type" value="Genomic_DNA"/>
</dbReference>
<feature type="transmembrane region" description="Helical" evidence="1">
    <location>
        <begin position="31"/>
        <end position="53"/>
    </location>
</feature>
<accession>A0ABP7WI50</accession>
<feature type="transmembrane region" description="Helical" evidence="1">
    <location>
        <begin position="65"/>
        <end position="88"/>
    </location>
</feature>
<evidence type="ECO:0000256" key="1">
    <source>
        <dbReference type="SAM" id="Phobius"/>
    </source>
</evidence>
<feature type="transmembrane region" description="Helical" evidence="1">
    <location>
        <begin position="109"/>
        <end position="129"/>
    </location>
</feature>
<keyword evidence="1" id="KW-1133">Transmembrane helix</keyword>
<protein>
    <submittedName>
        <fullName evidence="2">Uncharacterized protein</fullName>
    </submittedName>
</protein>
<evidence type="ECO:0000313" key="2">
    <source>
        <dbReference type="EMBL" id="GAA4088705.1"/>
    </source>
</evidence>
<gene>
    <name evidence="2" type="ORF">GCM10022214_56490</name>
</gene>
<dbReference type="Proteomes" id="UP001500683">
    <property type="component" value="Unassembled WGS sequence"/>
</dbReference>
<evidence type="ECO:0000313" key="3">
    <source>
        <dbReference type="Proteomes" id="UP001500683"/>
    </source>
</evidence>
<proteinExistence type="predicted"/>
<organism evidence="2 3">
    <name type="scientific">Actinomadura miaoliensis</name>
    <dbReference type="NCBI Taxonomy" id="430685"/>
    <lineage>
        <taxon>Bacteria</taxon>
        <taxon>Bacillati</taxon>
        <taxon>Actinomycetota</taxon>
        <taxon>Actinomycetes</taxon>
        <taxon>Streptosporangiales</taxon>
        <taxon>Thermomonosporaceae</taxon>
        <taxon>Actinomadura</taxon>
    </lineage>
</organism>
<keyword evidence="1" id="KW-0812">Transmembrane</keyword>
<reference evidence="3" key="1">
    <citation type="journal article" date="2019" name="Int. J. Syst. Evol. Microbiol.">
        <title>The Global Catalogue of Microorganisms (GCM) 10K type strain sequencing project: providing services to taxonomists for standard genome sequencing and annotation.</title>
        <authorList>
            <consortium name="The Broad Institute Genomics Platform"/>
            <consortium name="The Broad Institute Genome Sequencing Center for Infectious Disease"/>
            <person name="Wu L."/>
            <person name="Ma J."/>
        </authorList>
    </citation>
    <scope>NUCLEOTIDE SEQUENCE [LARGE SCALE GENOMIC DNA]</scope>
    <source>
        <strain evidence="3">JCM 16702</strain>
    </source>
</reference>